<feature type="binding site" evidence="5">
    <location>
        <position position="146"/>
    </location>
    <ligand>
        <name>S-adenosyl-L-methionine</name>
        <dbReference type="ChEBI" id="CHEBI:59789"/>
    </ligand>
</feature>
<comment type="function">
    <text evidence="5">Methylates the class 1 translation termination release factors RF1/PrfA and RF2/PrfB on the glutamine residue of the universally conserved GGQ motif.</text>
</comment>
<dbReference type="CDD" id="cd02440">
    <property type="entry name" value="AdoMet_MTases"/>
    <property type="match status" value="1"/>
</dbReference>
<dbReference type="GO" id="GO:0102559">
    <property type="term" value="F:peptide chain release factor N(5)-glutamine methyltransferase activity"/>
    <property type="evidence" value="ECO:0007669"/>
    <property type="project" value="UniProtKB-EC"/>
</dbReference>
<evidence type="ECO:0000313" key="8">
    <source>
        <dbReference type="EMBL" id="AJI52457.1"/>
    </source>
</evidence>
<feature type="binding site" evidence="5">
    <location>
        <begin position="123"/>
        <end position="127"/>
    </location>
    <ligand>
        <name>S-adenosyl-L-methionine</name>
        <dbReference type="ChEBI" id="CHEBI:59789"/>
    </ligand>
</feature>
<dbReference type="GO" id="GO:0003676">
    <property type="term" value="F:nucleic acid binding"/>
    <property type="evidence" value="ECO:0007669"/>
    <property type="project" value="InterPro"/>
</dbReference>
<reference evidence="8 9" key="1">
    <citation type="journal article" date="2015" name="Genome Announc.">
        <title>Genome sequencing of 18 francisella strains to aid in assay development and testing.</title>
        <authorList>
            <person name="Johnson S.L."/>
            <person name="Daligault H.E."/>
            <person name="Davenport K.W."/>
            <person name="Coyne S.R."/>
            <person name="Frey K.G."/>
            <person name="Koroleva G.I."/>
            <person name="Broomall S.M."/>
            <person name="Bishop-Lilly K.A."/>
            <person name="Bruce D.C."/>
            <person name="Chertkov O."/>
            <person name="Freitas T."/>
            <person name="Jaissle J."/>
            <person name="Ladner J.T."/>
            <person name="Rosenzweig C.N."/>
            <person name="Gibbons H.S."/>
            <person name="Palacios G.F."/>
            <person name="Redden C.L."/>
            <person name="Xu Y."/>
            <person name="Minogue T.D."/>
            <person name="Chain P.S."/>
        </authorList>
    </citation>
    <scope>NUCLEOTIDE SEQUENCE [LARGE SCALE GENOMIC DNA]</scope>
    <source>
        <strain evidence="8 9">GA01-2794</strain>
    </source>
</reference>
<dbReference type="AlphaFoldDB" id="A0A0B6D2D1"/>
<dbReference type="PROSITE" id="PS00092">
    <property type="entry name" value="N6_MTASE"/>
    <property type="match status" value="1"/>
</dbReference>
<dbReference type="NCBIfam" id="TIGR00536">
    <property type="entry name" value="hemK_fam"/>
    <property type="match status" value="1"/>
</dbReference>
<dbReference type="Proteomes" id="UP000031830">
    <property type="component" value="Chromosome"/>
</dbReference>
<organism evidence="8 9">
    <name type="scientific">Francisella philomiragia</name>
    <dbReference type="NCBI Taxonomy" id="28110"/>
    <lineage>
        <taxon>Bacteria</taxon>
        <taxon>Pseudomonadati</taxon>
        <taxon>Pseudomonadota</taxon>
        <taxon>Gammaproteobacteria</taxon>
        <taxon>Thiotrichales</taxon>
        <taxon>Francisellaceae</taxon>
        <taxon>Francisella</taxon>
    </lineage>
</organism>
<dbReference type="InterPro" id="IPR050320">
    <property type="entry name" value="N5-glutamine_MTase"/>
</dbReference>
<evidence type="ECO:0000256" key="4">
    <source>
        <dbReference type="ARBA" id="ARBA00048391"/>
    </source>
</evidence>
<comment type="similarity">
    <text evidence="5">Belongs to the protein N5-glutamine methyltransferase family. PrmC subfamily.</text>
</comment>
<evidence type="ECO:0000256" key="5">
    <source>
        <dbReference type="HAMAP-Rule" id="MF_02126"/>
    </source>
</evidence>
<dbReference type="GO" id="GO:0032259">
    <property type="term" value="P:methylation"/>
    <property type="evidence" value="ECO:0007669"/>
    <property type="project" value="UniProtKB-KW"/>
</dbReference>
<dbReference type="Gene3D" id="3.40.50.150">
    <property type="entry name" value="Vaccinia Virus protein VP39"/>
    <property type="match status" value="1"/>
</dbReference>
<comment type="catalytic activity">
    <reaction evidence="4 5">
        <text>L-glutaminyl-[peptide chain release factor] + S-adenosyl-L-methionine = N(5)-methyl-L-glutaminyl-[peptide chain release factor] + S-adenosyl-L-homocysteine + H(+)</text>
        <dbReference type="Rhea" id="RHEA:42896"/>
        <dbReference type="Rhea" id="RHEA-COMP:10271"/>
        <dbReference type="Rhea" id="RHEA-COMP:10272"/>
        <dbReference type="ChEBI" id="CHEBI:15378"/>
        <dbReference type="ChEBI" id="CHEBI:30011"/>
        <dbReference type="ChEBI" id="CHEBI:57856"/>
        <dbReference type="ChEBI" id="CHEBI:59789"/>
        <dbReference type="ChEBI" id="CHEBI:61891"/>
        <dbReference type="EC" id="2.1.1.297"/>
    </reaction>
</comment>
<dbReference type="RefSeq" id="WP_044526853.1">
    <property type="nucleotide sequence ID" value="NZ_CP009440.1"/>
</dbReference>
<feature type="binding site" evidence="5">
    <location>
        <begin position="189"/>
        <end position="192"/>
    </location>
    <ligand>
        <name>substrate</name>
    </ligand>
</feature>
<evidence type="ECO:0000256" key="2">
    <source>
        <dbReference type="ARBA" id="ARBA00022679"/>
    </source>
</evidence>
<dbReference type="InterPro" id="IPR029063">
    <property type="entry name" value="SAM-dependent_MTases_sf"/>
</dbReference>
<dbReference type="PANTHER" id="PTHR18895:SF74">
    <property type="entry name" value="MTRF1L RELEASE FACTOR GLUTAMINE METHYLTRANSFERASE"/>
    <property type="match status" value="1"/>
</dbReference>
<name>A0A0B6D2D1_9GAMM</name>
<feature type="domain" description="Methyltransferase" evidence="6">
    <location>
        <begin position="115"/>
        <end position="247"/>
    </location>
</feature>
<dbReference type="PANTHER" id="PTHR18895">
    <property type="entry name" value="HEMK METHYLTRANSFERASE"/>
    <property type="match status" value="1"/>
</dbReference>
<feature type="binding site" evidence="5">
    <location>
        <position position="189"/>
    </location>
    <ligand>
        <name>S-adenosyl-L-methionine</name>
        <dbReference type="ChEBI" id="CHEBI:59789"/>
    </ligand>
</feature>
<feature type="domain" description="Release factor glutamine methyltransferase N-terminal" evidence="7">
    <location>
        <begin position="8"/>
        <end position="77"/>
    </location>
</feature>
<evidence type="ECO:0000259" key="6">
    <source>
        <dbReference type="Pfam" id="PF13847"/>
    </source>
</evidence>
<evidence type="ECO:0000256" key="3">
    <source>
        <dbReference type="ARBA" id="ARBA00022691"/>
    </source>
</evidence>
<dbReference type="EC" id="2.1.1.297" evidence="5"/>
<dbReference type="EMBL" id="CP009440">
    <property type="protein sequence ID" value="AJI52457.1"/>
    <property type="molecule type" value="Genomic_DNA"/>
</dbReference>
<dbReference type="FunFam" id="3.40.50.150:FF:000053">
    <property type="entry name" value="Release factor glutamine methyltransferase"/>
    <property type="match status" value="1"/>
</dbReference>
<keyword evidence="2 5" id="KW-0808">Transferase</keyword>
<dbReference type="Pfam" id="PF17827">
    <property type="entry name" value="PrmC_N"/>
    <property type="match status" value="1"/>
</dbReference>
<gene>
    <name evidence="5 8" type="primary">prmC</name>
    <name evidence="8" type="ORF">LA55_1811</name>
</gene>
<protein>
    <recommendedName>
        <fullName evidence="5">Release factor glutamine methyltransferase</fullName>
        <shortName evidence="5">RF MTase</shortName>
        <ecNumber evidence="5">2.1.1.297</ecNumber>
    </recommendedName>
    <alternativeName>
        <fullName evidence="5">N5-glutamine methyltransferase PrmC</fullName>
    </alternativeName>
    <alternativeName>
        <fullName evidence="5">Protein-(glutamine-N5) MTase PrmC</fullName>
    </alternativeName>
    <alternativeName>
        <fullName evidence="5">Protein-glutamine N-methyltransferase PrmC</fullName>
    </alternativeName>
</protein>
<sequence>MSNISISQLLASAVAKFPQSDLSIKHDLQMIICDVLDVDKTYLYLNSDKQLDKVTLTKINRKILRLLVGEPLAYILGYKYFWNQKLYVTKDTLIPRADTEAVVAAVLDDIQDKNARLKILDLGTGSGAIALALAEELPNSQVVAVDLYSKTLDVAKKNAQANNIANVEFMQSSWYQSLEETKFDIIVSNPPYIDIEDANVDDSVRQHEPSRALFATDNGLADIRIIISQASDFLKQGGYLYIEHGFTQANDIAIIFSQYGFGDIQTIKDLNNKDRCTKARLGSYTNPNTNS</sequence>
<dbReference type="InterPro" id="IPR019874">
    <property type="entry name" value="RF_methyltr_PrmC"/>
</dbReference>
<keyword evidence="3 5" id="KW-0949">S-adenosyl-L-methionine</keyword>
<evidence type="ECO:0000313" key="9">
    <source>
        <dbReference type="Proteomes" id="UP000031830"/>
    </source>
</evidence>
<feature type="binding site" evidence="5">
    <location>
        <position position="174"/>
    </location>
    <ligand>
        <name>S-adenosyl-L-methionine</name>
        <dbReference type="ChEBI" id="CHEBI:59789"/>
    </ligand>
</feature>
<dbReference type="Pfam" id="PF13847">
    <property type="entry name" value="Methyltransf_31"/>
    <property type="match status" value="1"/>
</dbReference>
<evidence type="ECO:0000256" key="1">
    <source>
        <dbReference type="ARBA" id="ARBA00022603"/>
    </source>
</evidence>
<dbReference type="InterPro" id="IPR002052">
    <property type="entry name" value="DNA_methylase_N6_adenine_CS"/>
</dbReference>
<dbReference type="SUPFAM" id="SSF53335">
    <property type="entry name" value="S-adenosyl-L-methionine-dependent methyltransferases"/>
    <property type="match status" value="1"/>
</dbReference>
<dbReference type="Gene3D" id="1.10.8.10">
    <property type="entry name" value="DNA helicase RuvA subunit, C-terminal domain"/>
    <property type="match status" value="1"/>
</dbReference>
<keyword evidence="1 5" id="KW-0489">Methyltransferase</keyword>
<dbReference type="NCBIfam" id="TIGR03534">
    <property type="entry name" value="RF_mod_PrmC"/>
    <property type="match status" value="1"/>
</dbReference>
<accession>A0A0B6D2D1</accession>
<evidence type="ECO:0000259" key="7">
    <source>
        <dbReference type="Pfam" id="PF17827"/>
    </source>
</evidence>
<proteinExistence type="inferred from homology"/>
<dbReference type="InterPro" id="IPR040758">
    <property type="entry name" value="PrmC_N"/>
</dbReference>
<dbReference type="OrthoDB" id="9800643at2"/>
<dbReference type="InterPro" id="IPR025714">
    <property type="entry name" value="Methyltranfer_dom"/>
</dbReference>
<dbReference type="HAMAP" id="MF_02126">
    <property type="entry name" value="RF_methyltr_PrmC"/>
    <property type="match status" value="1"/>
</dbReference>
<dbReference type="KEGG" id="fpz:LA55_1811"/>
<dbReference type="STRING" id="28110.KU46_243"/>
<dbReference type="InterPro" id="IPR004556">
    <property type="entry name" value="HemK-like"/>
</dbReference>